<accession>A0ABP9GP16</accession>
<dbReference type="PANTHER" id="PTHR30606">
    <property type="entry name" value="LIPID A BIOSYNTHESIS LAUROYL ACYLTRANSFERASE"/>
    <property type="match status" value="1"/>
</dbReference>
<dbReference type="EMBL" id="BAABJJ010000029">
    <property type="protein sequence ID" value="GAA4946563.1"/>
    <property type="molecule type" value="Genomic_DNA"/>
</dbReference>
<keyword evidence="3" id="KW-0997">Cell inner membrane</keyword>
<proteinExistence type="predicted"/>
<keyword evidence="7" id="KW-1133">Transmembrane helix</keyword>
<evidence type="ECO:0000256" key="3">
    <source>
        <dbReference type="ARBA" id="ARBA00022519"/>
    </source>
</evidence>
<dbReference type="RefSeq" id="WP_345191875.1">
    <property type="nucleotide sequence ID" value="NZ_BAABJJ010000029.1"/>
</dbReference>
<dbReference type="CDD" id="cd07984">
    <property type="entry name" value="LPLAT_LABLAT-like"/>
    <property type="match status" value="1"/>
</dbReference>
<evidence type="ECO:0000256" key="7">
    <source>
        <dbReference type="SAM" id="Phobius"/>
    </source>
</evidence>
<keyword evidence="7" id="KW-0812">Transmembrane</keyword>
<keyword evidence="6" id="KW-0012">Acyltransferase</keyword>
<organism evidence="8 9">
    <name type="scientific">Algibacter agarivorans</name>
    <dbReference type="NCBI Taxonomy" id="1109741"/>
    <lineage>
        <taxon>Bacteria</taxon>
        <taxon>Pseudomonadati</taxon>
        <taxon>Bacteroidota</taxon>
        <taxon>Flavobacteriia</taxon>
        <taxon>Flavobacteriales</taxon>
        <taxon>Flavobacteriaceae</taxon>
        <taxon>Algibacter</taxon>
    </lineage>
</organism>
<gene>
    <name evidence="8" type="ORF">GCM10023314_19840</name>
</gene>
<dbReference type="PIRSF" id="PIRSF026649">
    <property type="entry name" value="MsbB"/>
    <property type="match status" value="1"/>
</dbReference>
<keyword evidence="4" id="KW-0808">Transferase</keyword>
<feature type="transmembrane region" description="Helical" evidence="7">
    <location>
        <begin position="12"/>
        <end position="39"/>
    </location>
</feature>
<evidence type="ECO:0000313" key="9">
    <source>
        <dbReference type="Proteomes" id="UP001501302"/>
    </source>
</evidence>
<keyword evidence="9" id="KW-1185">Reference proteome</keyword>
<name>A0ABP9GP16_9FLAO</name>
<evidence type="ECO:0000256" key="4">
    <source>
        <dbReference type="ARBA" id="ARBA00022679"/>
    </source>
</evidence>
<evidence type="ECO:0000313" key="8">
    <source>
        <dbReference type="EMBL" id="GAA4946563.1"/>
    </source>
</evidence>
<dbReference type="InterPro" id="IPR004960">
    <property type="entry name" value="LipA_acyltrans"/>
</dbReference>
<reference evidence="9" key="1">
    <citation type="journal article" date="2019" name="Int. J. Syst. Evol. Microbiol.">
        <title>The Global Catalogue of Microorganisms (GCM) 10K type strain sequencing project: providing services to taxonomists for standard genome sequencing and annotation.</title>
        <authorList>
            <consortium name="The Broad Institute Genomics Platform"/>
            <consortium name="The Broad Institute Genome Sequencing Center for Infectious Disease"/>
            <person name="Wu L."/>
            <person name="Ma J."/>
        </authorList>
    </citation>
    <scope>NUCLEOTIDE SEQUENCE [LARGE SCALE GENOMIC DNA]</scope>
    <source>
        <strain evidence="9">JCM 18285</strain>
    </source>
</reference>
<protein>
    <submittedName>
        <fullName evidence="8">Lipid A biosynthesis protein</fullName>
    </submittedName>
</protein>
<evidence type="ECO:0000256" key="1">
    <source>
        <dbReference type="ARBA" id="ARBA00004533"/>
    </source>
</evidence>
<evidence type="ECO:0000256" key="6">
    <source>
        <dbReference type="ARBA" id="ARBA00023315"/>
    </source>
</evidence>
<evidence type="ECO:0000256" key="5">
    <source>
        <dbReference type="ARBA" id="ARBA00023136"/>
    </source>
</evidence>
<keyword evidence="2" id="KW-1003">Cell membrane</keyword>
<comment type="caution">
    <text evidence="8">The sequence shown here is derived from an EMBL/GenBank/DDBJ whole genome shotgun (WGS) entry which is preliminary data.</text>
</comment>
<evidence type="ECO:0000256" key="2">
    <source>
        <dbReference type="ARBA" id="ARBA00022475"/>
    </source>
</evidence>
<dbReference type="Proteomes" id="UP001501302">
    <property type="component" value="Unassembled WGS sequence"/>
</dbReference>
<comment type="subcellular location">
    <subcellularLocation>
        <location evidence="1">Cell inner membrane</location>
    </subcellularLocation>
</comment>
<dbReference type="PANTHER" id="PTHR30606:SF10">
    <property type="entry name" value="PHOSPHATIDYLINOSITOL MANNOSIDE ACYLTRANSFERASE"/>
    <property type="match status" value="1"/>
</dbReference>
<keyword evidence="5 7" id="KW-0472">Membrane</keyword>
<dbReference type="Pfam" id="PF03279">
    <property type="entry name" value="Lip_A_acyltrans"/>
    <property type="match status" value="1"/>
</dbReference>
<sequence length="295" mass="35217">MQLLAYILLYPFLWLISILPFRLLYFISDGLYIIIYYIIGYRKKVVTENLNLVFPKKTENEIALIQKKFYHHLCDMILEAIKSITISESEMKKRYVFTNVEEIHKLEKENKSVVLLMGHYASWEWVFILQKSVNHKGYAVYKQLSNKYFDALVKRIRAKYNSYLITTKETFPILIKAKRNNELTFNGFVFDQSPKIQKAMYWQPFMGINVPVHVGAEILAKRLDMATVFLKVKKVKRGYYEATFTDIIKTPKDFDDFDITDMALKRVEEQIHEAPEYYLWTHKRWKHRGKEHANK</sequence>